<protein>
    <submittedName>
        <fullName evidence="2">Uncharacterized protein</fullName>
    </submittedName>
</protein>
<gene>
    <name evidence="2" type="ORF">Micbo1qcDRAFT_167524</name>
</gene>
<feature type="region of interest" description="Disordered" evidence="1">
    <location>
        <begin position="30"/>
        <end position="76"/>
    </location>
</feature>
<dbReference type="AlphaFoldDB" id="A0A136IRI4"/>
<feature type="non-terminal residue" evidence="2">
    <location>
        <position position="76"/>
    </location>
</feature>
<keyword evidence="3" id="KW-1185">Reference proteome</keyword>
<dbReference type="Proteomes" id="UP000070501">
    <property type="component" value="Unassembled WGS sequence"/>
</dbReference>
<sequence>MARTTLLHRRRIRLLTLGAGPVAWRWPASSVEARRGTRRQAGTRRGVRAGRPAGRHRHRSARFAQGPGSPAGGKQV</sequence>
<evidence type="ECO:0000256" key="1">
    <source>
        <dbReference type="SAM" id="MobiDB-lite"/>
    </source>
</evidence>
<feature type="compositionally biased region" description="Basic residues" evidence="1">
    <location>
        <begin position="36"/>
        <end position="61"/>
    </location>
</feature>
<dbReference type="InParanoid" id="A0A136IRI4"/>
<name>A0A136IRI4_9PEZI</name>
<dbReference type="EMBL" id="KQ964262">
    <property type="protein sequence ID" value="KXJ87527.1"/>
    <property type="molecule type" value="Genomic_DNA"/>
</dbReference>
<proteinExistence type="predicted"/>
<accession>A0A136IRI4</accession>
<evidence type="ECO:0000313" key="2">
    <source>
        <dbReference type="EMBL" id="KXJ87527.1"/>
    </source>
</evidence>
<evidence type="ECO:0000313" key="3">
    <source>
        <dbReference type="Proteomes" id="UP000070501"/>
    </source>
</evidence>
<organism evidence="2 3">
    <name type="scientific">Microdochium bolleyi</name>
    <dbReference type="NCBI Taxonomy" id="196109"/>
    <lineage>
        <taxon>Eukaryota</taxon>
        <taxon>Fungi</taxon>
        <taxon>Dikarya</taxon>
        <taxon>Ascomycota</taxon>
        <taxon>Pezizomycotina</taxon>
        <taxon>Sordariomycetes</taxon>
        <taxon>Xylariomycetidae</taxon>
        <taxon>Xylariales</taxon>
        <taxon>Microdochiaceae</taxon>
        <taxon>Microdochium</taxon>
    </lineage>
</organism>
<reference evidence="3" key="1">
    <citation type="submission" date="2016-02" db="EMBL/GenBank/DDBJ databases">
        <title>Draft genome sequence of Microdochium bolleyi, a fungal endophyte of beachgrass.</title>
        <authorList>
            <consortium name="DOE Joint Genome Institute"/>
            <person name="David A.S."/>
            <person name="May G."/>
            <person name="Haridas S."/>
            <person name="Lim J."/>
            <person name="Wang M."/>
            <person name="Labutti K."/>
            <person name="Lipzen A."/>
            <person name="Barry K."/>
            <person name="Grigoriev I.V."/>
        </authorList>
    </citation>
    <scope>NUCLEOTIDE SEQUENCE [LARGE SCALE GENOMIC DNA]</scope>
    <source>
        <strain evidence="3">J235TASD1</strain>
    </source>
</reference>